<evidence type="ECO:0000256" key="3">
    <source>
        <dbReference type="ARBA" id="ARBA00022759"/>
    </source>
</evidence>
<dbReference type="PANTHER" id="PTHR30636">
    <property type="entry name" value="UPF0701 PROTEIN YICC"/>
    <property type="match status" value="1"/>
</dbReference>
<dbReference type="PANTHER" id="PTHR30636:SF3">
    <property type="entry name" value="UPF0701 PROTEIN YICC"/>
    <property type="match status" value="1"/>
</dbReference>
<comment type="cofactor">
    <cofactor evidence="1">
        <name>a divalent metal cation</name>
        <dbReference type="ChEBI" id="CHEBI:60240"/>
    </cofactor>
</comment>
<evidence type="ECO:0000313" key="8">
    <source>
        <dbReference type="EMBL" id="SMY07407.1"/>
    </source>
</evidence>
<keyword evidence="9" id="KW-1185">Reference proteome</keyword>
<dbReference type="GO" id="GO:0016787">
    <property type="term" value="F:hydrolase activity"/>
    <property type="evidence" value="ECO:0007669"/>
    <property type="project" value="UniProtKB-KW"/>
</dbReference>
<keyword evidence="4" id="KW-0378">Hydrolase</keyword>
<evidence type="ECO:0000256" key="2">
    <source>
        <dbReference type="ARBA" id="ARBA00022722"/>
    </source>
</evidence>
<feature type="domain" description="Endoribonuclease YicC-like N-terminal" evidence="6">
    <location>
        <begin position="2"/>
        <end position="160"/>
    </location>
</feature>
<comment type="similarity">
    <text evidence="5">Belongs to the YicC/YloC family.</text>
</comment>
<dbReference type="InterPro" id="IPR013527">
    <property type="entry name" value="YicC-like_N"/>
</dbReference>
<name>A0A238LCG0_9RHOB</name>
<evidence type="ECO:0000259" key="6">
    <source>
        <dbReference type="Pfam" id="PF03755"/>
    </source>
</evidence>
<reference evidence="8 9" key="1">
    <citation type="submission" date="2017-05" db="EMBL/GenBank/DDBJ databases">
        <authorList>
            <person name="Song R."/>
            <person name="Chenine A.L."/>
            <person name="Ruprecht R.M."/>
        </authorList>
    </citation>
    <scope>NUCLEOTIDE SEQUENCE [LARGE SCALE GENOMIC DNA]</scope>
    <source>
        <strain evidence="8 9">CECT 8899</strain>
    </source>
</reference>
<accession>A0A238LCG0</accession>
<dbReference type="Pfam" id="PF03755">
    <property type="entry name" value="YicC-like_N"/>
    <property type="match status" value="1"/>
</dbReference>
<dbReference type="InterPro" id="IPR005229">
    <property type="entry name" value="YicC/YloC-like"/>
</dbReference>
<keyword evidence="2" id="KW-0540">Nuclease</keyword>
<protein>
    <recommendedName>
        <fullName evidence="10">YicC-like family, N-terminal region</fullName>
    </recommendedName>
</protein>
<dbReference type="GO" id="GO:0004521">
    <property type="term" value="F:RNA endonuclease activity"/>
    <property type="evidence" value="ECO:0007669"/>
    <property type="project" value="InterPro"/>
</dbReference>
<proteinExistence type="inferred from homology"/>
<keyword evidence="3" id="KW-0255">Endonuclease</keyword>
<feature type="domain" description="Endoribonuclease YicC-like C-terminal" evidence="7">
    <location>
        <begin position="181"/>
        <end position="297"/>
    </location>
</feature>
<organism evidence="8 9">
    <name type="scientific">Flavimaricola marinus</name>
    <dbReference type="NCBI Taxonomy" id="1819565"/>
    <lineage>
        <taxon>Bacteria</taxon>
        <taxon>Pseudomonadati</taxon>
        <taxon>Pseudomonadota</taxon>
        <taxon>Alphaproteobacteria</taxon>
        <taxon>Rhodobacterales</taxon>
        <taxon>Paracoccaceae</taxon>
        <taxon>Flavimaricola</taxon>
    </lineage>
</organism>
<dbReference type="Pfam" id="PF08340">
    <property type="entry name" value="YicC-like_C"/>
    <property type="match status" value="1"/>
</dbReference>
<dbReference type="AlphaFoldDB" id="A0A238LCG0"/>
<sequence length="297" mass="31660">MIHSMTAFASRTGTLNASSWAWEMRGVNGRGLDLRLRLPESVDGLEAAVRGALAARLARGNVTVNLKLTHDETANGLQLDADQLDRVLAALDQVQDRALGLGITLGQPTAADVLGQRGVVLQGQAAREIDPELPAALIADFEGLLDAFCDMRAAEGKALHAVITDQINTISRLTDAAASAAEARRSEVSANLTAALRRIAQDVTEVDEGRIAQELALLAVKSDVTEELDRLRAHVAAARDLLSNGGPLGRKLDFLTQEFNREANTLCSKAGSTALTAIGLDLKTAIDQMREQIQNVE</sequence>
<dbReference type="InterPro" id="IPR013551">
    <property type="entry name" value="YicC-like_C"/>
</dbReference>
<evidence type="ECO:0000256" key="5">
    <source>
        <dbReference type="ARBA" id="ARBA00035648"/>
    </source>
</evidence>
<dbReference type="NCBIfam" id="TIGR00255">
    <property type="entry name" value="YicC/YloC family endoribonuclease"/>
    <property type="match status" value="1"/>
</dbReference>
<evidence type="ECO:0000256" key="4">
    <source>
        <dbReference type="ARBA" id="ARBA00022801"/>
    </source>
</evidence>
<evidence type="ECO:0000259" key="7">
    <source>
        <dbReference type="Pfam" id="PF08340"/>
    </source>
</evidence>
<evidence type="ECO:0000313" key="9">
    <source>
        <dbReference type="Proteomes" id="UP000201613"/>
    </source>
</evidence>
<evidence type="ECO:0008006" key="10">
    <source>
        <dbReference type="Google" id="ProtNLM"/>
    </source>
</evidence>
<dbReference type="Proteomes" id="UP000201613">
    <property type="component" value="Unassembled WGS sequence"/>
</dbReference>
<evidence type="ECO:0000256" key="1">
    <source>
        <dbReference type="ARBA" id="ARBA00001968"/>
    </source>
</evidence>
<gene>
    <name evidence="8" type="ORF">LOM8899_01542</name>
</gene>
<dbReference type="EMBL" id="FXZK01000002">
    <property type="protein sequence ID" value="SMY07407.1"/>
    <property type="molecule type" value="Genomic_DNA"/>
</dbReference>
<dbReference type="RefSeq" id="WP_245820473.1">
    <property type="nucleotide sequence ID" value="NZ_FXZK01000002.1"/>
</dbReference>